<organism evidence="2">
    <name type="scientific">hydrocarbon metagenome</name>
    <dbReference type="NCBI Taxonomy" id="938273"/>
    <lineage>
        <taxon>unclassified sequences</taxon>
        <taxon>metagenomes</taxon>
        <taxon>ecological metagenomes</taxon>
    </lineage>
</organism>
<evidence type="ECO:0000313" key="2">
    <source>
        <dbReference type="EMBL" id="KUG29418.1"/>
    </source>
</evidence>
<proteinExistence type="predicted"/>
<dbReference type="CDD" id="cd01948">
    <property type="entry name" value="EAL"/>
    <property type="match status" value="1"/>
</dbReference>
<accession>A0A0W8G8D5</accession>
<dbReference type="Gene3D" id="3.20.20.450">
    <property type="entry name" value="EAL domain"/>
    <property type="match status" value="1"/>
</dbReference>
<feature type="domain" description="EAL" evidence="1">
    <location>
        <begin position="1"/>
        <end position="164"/>
    </location>
</feature>
<dbReference type="InterPro" id="IPR001633">
    <property type="entry name" value="EAL_dom"/>
</dbReference>
<dbReference type="PROSITE" id="PS50883">
    <property type="entry name" value="EAL"/>
    <property type="match status" value="1"/>
</dbReference>
<dbReference type="GO" id="GO:0071111">
    <property type="term" value="F:cyclic-guanylate-specific phosphodiesterase activity"/>
    <property type="evidence" value="ECO:0007669"/>
    <property type="project" value="InterPro"/>
</dbReference>
<dbReference type="SUPFAM" id="SSF141868">
    <property type="entry name" value="EAL domain-like"/>
    <property type="match status" value="1"/>
</dbReference>
<dbReference type="PANTHER" id="PTHR33121">
    <property type="entry name" value="CYCLIC DI-GMP PHOSPHODIESTERASE PDEF"/>
    <property type="match status" value="1"/>
</dbReference>
<evidence type="ECO:0000259" key="1">
    <source>
        <dbReference type="PROSITE" id="PS50883"/>
    </source>
</evidence>
<name>A0A0W8G8D5_9ZZZZ</name>
<dbReference type="InterPro" id="IPR050706">
    <property type="entry name" value="Cyclic-di-GMP_PDE-like"/>
</dbReference>
<reference evidence="2" key="1">
    <citation type="journal article" date="2015" name="Proc. Natl. Acad. Sci. U.S.A.">
        <title>Networks of energetic and metabolic interactions define dynamics in microbial communities.</title>
        <authorList>
            <person name="Embree M."/>
            <person name="Liu J.K."/>
            <person name="Al-Bassam M.M."/>
            <person name="Zengler K."/>
        </authorList>
    </citation>
    <scope>NUCLEOTIDE SEQUENCE</scope>
</reference>
<comment type="caution">
    <text evidence="2">The sequence shown here is derived from an EMBL/GenBank/DDBJ whole genome shotgun (WGS) entry which is preliminary data.</text>
</comment>
<gene>
    <name evidence="2" type="ORF">ASZ90_000696</name>
</gene>
<dbReference type="InterPro" id="IPR035919">
    <property type="entry name" value="EAL_sf"/>
</dbReference>
<protein>
    <submittedName>
        <fullName evidence="2">Diguanylate cyclase/phosphodiesterase (Ggdef &amp; eal domains) with pas/pac sensor(S)</fullName>
    </submittedName>
</protein>
<dbReference type="EMBL" id="LNQE01000088">
    <property type="protein sequence ID" value="KUG29418.1"/>
    <property type="molecule type" value="Genomic_DNA"/>
</dbReference>
<dbReference type="AlphaFoldDB" id="A0A0W8G8D5"/>
<sequence length="164" mass="18005">MAVNISAMDLLRSDLVSAVRHALESHALPPDRLRLEVTETAVMRVGGAGGAFLKELTDHGVGLSLDDFGSGYSSMSHLSRLPVDILKIDLGFVRRMDHGPRHMEIVKTIVDLAHNLGMRVVAEGVEHPRQRDTLFRLGCEYCQGYLFARPASADDMEALLAARL</sequence>
<dbReference type="Pfam" id="PF00563">
    <property type="entry name" value="EAL"/>
    <property type="match status" value="1"/>
</dbReference>
<dbReference type="SMART" id="SM00052">
    <property type="entry name" value="EAL"/>
    <property type="match status" value="1"/>
</dbReference>
<dbReference type="PANTHER" id="PTHR33121:SF79">
    <property type="entry name" value="CYCLIC DI-GMP PHOSPHODIESTERASE PDED-RELATED"/>
    <property type="match status" value="1"/>
</dbReference>